<organism evidence="3 4">
    <name type="scientific">Ketobacter alkanivorans</name>
    <dbReference type="NCBI Taxonomy" id="1917421"/>
    <lineage>
        <taxon>Bacteria</taxon>
        <taxon>Pseudomonadati</taxon>
        <taxon>Pseudomonadota</taxon>
        <taxon>Gammaproteobacteria</taxon>
        <taxon>Pseudomonadales</taxon>
        <taxon>Ketobacteraceae</taxon>
        <taxon>Ketobacter</taxon>
    </lineage>
</organism>
<sequence length="298" mass="33815">MNSAAKKQVEDPKPSHQPIQTQWAPQSGKEIDAAIPGCIDSVGLLSGVANTIMQLAYPGVGHGVMESRVESGSILHHPIKRARTTLTYLAVAMQGTTEEKLAYRRAINVAHAQVTSTEASPIKYRALDPELQLWVAACLFWGHVDVYEKLRGPMSQADLERFYEYAKPLGTTLQVRPDMWPKDINAFWVYWNENLDRMEMPEDVRDWLLQLVDLSFAGPAVSIPFGRFAKLMTAGFLHPRIRTQMGLKWGDKEQRNFNRIIKLLGAVNNRMPRQLRQLPSSALLWDFRRRLKNGLPLN</sequence>
<name>A0A2K9LPL9_9GAMM</name>
<keyword evidence="4" id="KW-1185">Reference proteome</keyword>
<dbReference type="Proteomes" id="UP000235116">
    <property type="component" value="Chromosome"/>
</dbReference>
<proteinExistence type="predicted"/>
<dbReference type="Pfam" id="PF09995">
    <property type="entry name" value="MPAB_Lcp_cat"/>
    <property type="match status" value="1"/>
</dbReference>
<dbReference type="KEGG" id="kak:Kalk_13725"/>
<evidence type="ECO:0000313" key="4">
    <source>
        <dbReference type="Proteomes" id="UP000235116"/>
    </source>
</evidence>
<evidence type="ECO:0000313" key="3">
    <source>
        <dbReference type="EMBL" id="AUM13415.1"/>
    </source>
</evidence>
<dbReference type="GO" id="GO:0016491">
    <property type="term" value="F:oxidoreductase activity"/>
    <property type="evidence" value="ECO:0007669"/>
    <property type="project" value="InterPro"/>
</dbReference>
<accession>A0A2K9LPL9</accession>
<evidence type="ECO:0000256" key="1">
    <source>
        <dbReference type="SAM" id="MobiDB-lite"/>
    </source>
</evidence>
<feature type="domain" description="ER-bound oxygenase mpaB/mpaB'/Rubber oxygenase catalytic" evidence="2">
    <location>
        <begin position="42"/>
        <end position="265"/>
    </location>
</feature>
<dbReference type="EMBL" id="CP022684">
    <property type="protein sequence ID" value="AUM13415.1"/>
    <property type="molecule type" value="Genomic_DNA"/>
</dbReference>
<evidence type="ECO:0000259" key="2">
    <source>
        <dbReference type="Pfam" id="PF09995"/>
    </source>
</evidence>
<dbReference type="PANTHER" id="PTHR36151:SF3">
    <property type="entry name" value="ER-BOUND OXYGENASE MPAB_MPAB'_RUBBER OXYGENASE CATALYTIC DOMAIN-CONTAINING PROTEIN"/>
    <property type="match status" value="1"/>
</dbReference>
<gene>
    <name evidence="3" type="ORF">Kalk_13725</name>
</gene>
<dbReference type="PANTHER" id="PTHR36151">
    <property type="entry name" value="BLR2777 PROTEIN"/>
    <property type="match status" value="1"/>
</dbReference>
<dbReference type="OrthoDB" id="3422701at2"/>
<feature type="region of interest" description="Disordered" evidence="1">
    <location>
        <begin position="1"/>
        <end position="26"/>
    </location>
</feature>
<dbReference type="AlphaFoldDB" id="A0A2K9LPL9"/>
<reference evidence="4" key="1">
    <citation type="submission" date="2017-08" db="EMBL/GenBank/DDBJ databases">
        <title>Direct submision.</title>
        <authorList>
            <person name="Kim S.-J."/>
            <person name="Rhee S.-K."/>
        </authorList>
    </citation>
    <scope>NUCLEOTIDE SEQUENCE [LARGE SCALE GENOMIC DNA]</scope>
    <source>
        <strain evidence="4">GI5</strain>
    </source>
</reference>
<dbReference type="InterPro" id="IPR018713">
    <property type="entry name" value="MPAB/Lcp_cat_dom"/>
</dbReference>
<protein>
    <recommendedName>
        <fullName evidence="2">ER-bound oxygenase mpaB/mpaB'/Rubber oxygenase catalytic domain-containing protein</fullName>
    </recommendedName>
</protein>
<dbReference type="RefSeq" id="WP_101894793.1">
    <property type="nucleotide sequence ID" value="NZ_CP022684.1"/>
</dbReference>